<dbReference type="InterPro" id="IPR029071">
    <property type="entry name" value="Ubiquitin-like_domsf"/>
</dbReference>
<evidence type="ECO:0000259" key="1">
    <source>
        <dbReference type="PROSITE" id="PS50053"/>
    </source>
</evidence>
<reference evidence="3" key="1">
    <citation type="journal article" date="2015" name="Proc. Natl. Acad. Sci. U.S.A.">
        <title>Genome sequencing of adzuki bean (Vigna angularis) provides insight into high starch and low fat accumulation and domestication.</title>
        <authorList>
            <person name="Yang K."/>
            <person name="Tian Z."/>
            <person name="Chen C."/>
            <person name="Luo L."/>
            <person name="Zhao B."/>
            <person name="Wang Z."/>
            <person name="Yu L."/>
            <person name="Li Y."/>
            <person name="Sun Y."/>
            <person name="Li W."/>
            <person name="Chen Y."/>
            <person name="Li Y."/>
            <person name="Zhang Y."/>
            <person name="Ai D."/>
            <person name="Zhao J."/>
            <person name="Shang C."/>
            <person name="Ma Y."/>
            <person name="Wu B."/>
            <person name="Wang M."/>
            <person name="Gao L."/>
            <person name="Sun D."/>
            <person name="Zhang P."/>
            <person name="Guo F."/>
            <person name="Wang W."/>
            <person name="Li Y."/>
            <person name="Wang J."/>
            <person name="Varshney R.K."/>
            <person name="Wang J."/>
            <person name="Ling H.Q."/>
            <person name="Wan P."/>
        </authorList>
    </citation>
    <scope>NUCLEOTIDE SEQUENCE</scope>
    <source>
        <strain evidence="3">cv. Jingnong 6</strain>
    </source>
</reference>
<dbReference type="EMBL" id="CM003372">
    <property type="protein sequence ID" value="KOM36155.1"/>
    <property type="molecule type" value="Genomic_DNA"/>
</dbReference>
<gene>
    <name evidence="2" type="ORF">LR48_Vigan02g230500</name>
</gene>
<dbReference type="CDD" id="cd17039">
    <property type="entry name" value="Ubl_ubiquitin_like"/>
    <property type="match status" value="2"/>
</dbReference>
<name>A0A0L9U037_PHAAN</name>
<dbReference type="PROSITE" id="PS50053">
    <property type="entry name" value="UBIQUITIN_2"/>
    <property type="match status" value="1"/>
</dbReference>
<organism evidence="2 3">
    <name type="scientific">Phaseolus angularis</name>
    <name type="common">Azuki bean</name>
    <name type="synonym">Vigna angularis</name>
    <dbReference type="NCBI Taxonomy" id="3914"/>
    <lineage>
        <taxon>Eukaryota</taxon>
        <taxon>Viridiplantae</taxon>
        <taxon>Streptophyta</taxon>
        <taxon>Embryophyta</taxon>
        <taxon>Tracheophyta</taxon>
        <taxon>Spermatophyta</taxon>
        <taxon>Magnoliopsida</taxon>
        <taxon>eudicotyledons</taxon>
        <taxon>Gunneridae</taxon>
        <taxon>Pentapetalae</taxon>
        <taxon>rosids</taxon>
        <taxon>fabids</taxon>
        <taxon>Fabales</taxon>
        <taxon>Fabaceae</taxon>
        <taxon>Papilionoideae</taxon>
        <taxon>50 kb inversion clade</taxon>
        <taxon>NPAAA clade</taxon>
        <taxon>indigoferoid/millettioid clade</taxon>
        <taxon>Phaseoleae</taxon>
        <taxon>Vigna</taxon>
    </lineage>
</organism>
<dbReference type="SUPFAM" id="SSF54236">
    <property type="entry name" value="Ubiquitin-like"/>
    <property type="match status" value="1"/>
</dbReference>
<evidence type="ECO:0000313" key="2">
    <source>
        <dbReference type="EMBL" id="KOM36155.1"/>
    </source>
</evidence>
<dbReference type="Proteomes" id="UP000053144">
    <property type="component" value="Chromosome 2"/>
</dbReference>
<dbReference type="Pfam" id="PF00240">
    <property type="entry name" value="ubiquitin"/>
    <property type="match status" value="1"/>
</dbReference>
<dbReference type="InterPro" id="IPR000626">
    <property type="entry name" value="Ubiquitin-like_dom"/>
</dbReference>
<sequence>MELNANFQVEEDMTITIAVHPLDTIREVKKKIQTTFGIPISRQIIILDNGQFLQDHVYVLNSRICYPSSRFLFSVQPNAQNIVSPPLPSLCNRMLPSSPQPTLFHPLELITHTIPPTTPLVPMLPGHQVSIPASTPVAQGPAITPISHSPEFAPLDQVPARTLMGQAPERTQAIEVPASTMVAPAPATERTLVCPMPPWKPVVRMHTGTPVLPMQLIQSNIELEDSAPNTERDASSVKVIVNVGKPIPIKTEWDSTVLMLKQKIVEYLKICARNAGSSDMEDVTVERMVLQSHFTDATLRDDVLLKHCLSSLYPEVDLCLETVGSSDS</sequence>
<protein>
    <recommendedName>
        <fullName evidence="1">Ubiquitin-like domain-containing protein</fullName>
    </recommendedName>
</protein>
<accession>A0A0L9U037</accession>
<evidence type="ECO:0000313" key="3">
    <source>
        <dbReference type="Proteomes" id="UP000053144"/>
    </source>
</evidence>
<dbReference type="Gene3D" id="3.10.20.90">
    <property type="entry name" value="Phosphatidylinositol 3-kinase Catalytic Subunit, Chain A, domain 1"/>
    <property type="match status" value="1"/>
</dbReference>
<proteinExistence type="predicted"/>
<dbReference type="Gramene" id="KOM36155">
    <property type="protein sequence ID" value="KOM36155"/>
    <property type="gene ID" value="LR48_Vigan02g230500"/>
</dbReference>
<feature type="domain" description="Ubiquitin-like" evidence="1">
    <location>
        <begin position="3"/>
        <end position="56"/>
    </location>
</feature>
<dbReference type="AlphaFoldDB" id="A0A0L9U037"/>